<reference evidence="2 3" key="1">
    <citation type="submission" date="2016-11" db="EMBL/GenBank/DDBJ databases">
        <title>Draft Genome Sequences of Nine Cyanobacterial Strains from Diverse Habitats.</title>
        <authorList>
            <person name="Zhu T."/>
            <person name="Hou S."/>
            <person name="Lu X."/>
            <person name="Hess W.R."/>
        </authorList>
    </citation>
    <scope>NUCLEOTIDE SEQUENCE [LARGE SCALE GENOMIC DNA]</scope>
    <source>
        <strain evidence="2 3">5.2 s.c.1</strain>
    </source>
</reference>
<gene>
    <name evidence="2" type="ORF">NIES1031_07675</name>
</gene>
<keyword evidence="3" id="KW-1185">Reference proteome</keyword>
<evidence type="ECO:0000313" key="3">
    <source>
        <dbReference type="Proteomes" id="UP000185984"/>
    </source>
</evidence>
<name>A0A1U7HW15_9CHRO</name>
<dbReference type="AlphaFoldDB" id="A0A1U7HW15"/>
<feature type="transmembrane region" description="Helical" evidence="1">
    <location>
        <begin position="117"/>
        <end position="138"/>
    </location>
</feature>
<dbReference type="EMBL" id="MRCC01000005">
    <property type="protein sequence ID" value="OKH27784.1"/>
    <property type="molecule type" value="Genomic_DNA"/>
</dbReference>
<proteinExistence type="predicted"/>
<comment type="caution">
    <text evidence="2">The sequence shown here is derived from an EMBL/GenBank/DDBJ whole genome shotgun (WGS) entry which is preliminary data.</text>
</comment>
<sequence length="151" mass="17065">MLKLVFTTIQTLISIYWLGATVRQNPAINEVVRLVEEGYARFNSKLKDGSVSAGLKLLKILYGRSAAVLLMIIIIYSLLFKGSSIVAITVAAYLFLFSSCSWFSIKWCTEHRTTLKQLIPWIVVYSLTPFLITLLFLLEPTSLNPFTVIRV</sequence>
<accession>A0A1U7HW15</accession>
<evidence type="ECO:0000313" key="2">
    <source>
        <dbReference type="EMBL" id="OKH27784.1"/>
    </source>
</evidence>
<feature type="transmembrane region" description="Helical" evidence="1">
    <location>
        <begin position="85"/>
        <end position="105"/>
    </location>
</feature>
<evidence type="ECO:0000256" key="1">
    <source>
        <dbReference type="SAM" id="Phobius"/>
    </source>
</evidence>
<dbReference type="Proteomes" id="UP000185984">
    <property type="component" value="Unassembled WGS sequence"/>
</dbReference>
<keyword evidence="1" id="KW-1133">Transmembrane helix</keyword>
<keyword evidence="1" id="KW-0472">Membrane</keyword>
<organism evidence="2 3">
    <name type="scientific">Chroogloeocystis siderophila 5.2 s.c.1</name>
    <dbReference type="NCBI Taxonomy" id="247279"/>
    <lineage>
        <taxon>Bacteria</taxon>
        <taxon>Bacillati</taxon>
        <taxon>Cyanobacteriota</taxon>
        <taxon>Cyanophyceae</taxon>
        <taxon>Oscillatoriophycideae</taxon>
        <taxon>Chroococcales</taxon>
        <taxon>Chroococcaceae</taxon>
        <taxon>Chroogloeocystis</taxon>
    </lineage>
</organism>
<feature type="transmembrane region" description="Helical" evidence="1">
    <location>
        <begin position="61"/>
        <end position="79"/>
    </location>
</feature>
<protein>
    <submittedName>
        <fullName evidence="2">Uncharacterized protein</fullName>
    </submittedName>
</protein>
<keyword evidence="1" id="KW-0812">Transmembrane</keyword>